<geneLocation type="plasmid" evidence="3">
    <name>pamcp48-600</name>
</geneLocation>
<dbReference type="AlphaFoldDB" id="A0AAC9JF10"/>
<evidence type="ECO:0000256" key="1">
    <source>
        <dbReference type="SAM" id="MobiDB-lite"/>
    </source>
</evidence>
<evidence type="ECO:0000313" key="3">
    <source>
        <dbReference type="Proteomes" id="UP000182101"/>
    </source>
</evidence>
<name>A0AAC9JF10_9ALTE</name>
<protein>
    <submittedName>
        <fullName evidence="2">Uncharacterized protein</fullName>
    </submittedName>
</protein>
<evidence type="ECO:0000313" key="2">
    <source>
        <dbReference type="EMBL" id="APD92136.1"/>
    </source>
</evidence>
<accession>A0AAC9JF10</accession>
<proteinExistence type="predicted"/>
<dbReference type="Proteomes" id="UP000182101">
    <property type="component" value="Plasmid pAMCP48-600"/>
</dbReference>
<sequence length="510" mass="57523">MINHYKSWLVVAVFALISACSPIDDYSERLSSVEKHVADGHYLKQVEKTKQIIVNLSESPAYQSALDDQLLEAEKKLFITKARTIAAQAKKLRSMEDWEDNAQNRGAARQVFGELSLALSQLNSELRSWVKRYKRVEDIIVKTSEEKSKVEQSAAAFRKAASDTLSKIDSAKASYPHQAARLNSFASHLNDFVEKYTTLLNLVQGKVNAPKINDYLAYVALYDSVDVNNNFPLTLANDYARMVKQLYSSYSKVLLEAEESHGVALGAVSWDNYYDYPTEHGRTFPYTEVTYDQLQKIKQHIGSGTTRYISSIKSDSIISLATSGKSKDGWDSGDDEAEIWLEDAESEYTHLYLIVDNGVATEVEESVDRATYLRLANAIDKEVLTKPYGKFEDEAVDKPHTPGMAYVGHSQYGQWERDPITGADVWVWFAAYSIMSDLTEDRIDRRRHERYLASMHGYIPPSSRSNYRGTNRYGITSHQSPIQSSLTRSRNSNLKGSGQSFRNRGPSSGK</sequence>
<reference evidence="2 3" key="1">
    <citation type="submission" date="2016-11" db="EMBL/GenBank/DDBJ databases">
        <title>Networking in microbes: conjugative elements and plasmids in the genus Alteromonas.</title>
        <authorList>
            <person name="Lopez-Perez M."/>
            <person name="Ramon-Marco N."/>
            <person name="Rodriguez-Valera F."/>
        </authorList>
    </citation>
    <scope>NUCLEOTIDE SEQUENCE [LARGE SCALE GENOMIC DNA]</scope>
    <source>
        <strain evidence="2 3">CP48</strain>
        <plasmid evidence="3">pamcp48-600</plasmid>
    </source>
</reference>
<keyword evidence="2" id="KW-0614">Plasmid</keyword>
<organism evidence="2 3">
    <name type="scientific">Alteromonas mediterranea</name>
    <dbReference type="NCBI Taxonomy" id="314275"/>
    <lineage>
        <taxon>Bacteria</taxon>
        <taxon>Pseudomonadati</taxon>
        <taxon>Pseudomonadota</taxon>
        <taxon>Gammaproteobacteria</taxon>
        <taxon>Alteromonadales</taxon>
        <taxon>Alteromonadaceae</taxon>
        <taxon>Alteromonas/Salinimonas group</taxon>
        <taxon>Alteromonas</taxon>
    </lineage>
</organism>
<dbReference type="RefSeq" id="WP_071960746.1">
    <property type="nucleotide sequence ID" value="NZ_CP018025.1"/>
</dbReference>
<gene>
    <name evidence="2" type="ORF">BM524_19640</name>
</gene>
<dbReference type="PROSITE" id="PS51257">
    <property type="entry name" value="PROKAR_LIPOPROTEIN"/>
    <property type="match status" value="1"/>
</dbReference>
<dbReference type="EMBL" id="CP018025">
    <property type="protein sequence ID" value="APD92136.1"/>
    <property type="molecule type" value="Genomic_DNA"/>
</dbReference>
<feature type="region of interest" description="Disordered" evidence="1">
    <location>
        <begin position="462"/>
        <end position="510"/>
    </location>
</feature>